<evidence type="ECO:0000313" key="2">
    <source>
        <dbReference type="Proteomes" id="UP000297245"/>
    </source>
</evidence>
<dbReference type="Proteomes" id="UP000297245">
    <property type="component" value="Unassembled WGS sequence"/>
</dbReference>
<keyword evidence="2" id="KW-1185">Reference proteome</keyword>
<accession>A0A4S8LZC0</accession>
<evidence type="ECO:0000313" key="1">
    <source>
        <dbReference type="EMBL" id="THU95109.1"/>
    </source>
</evidence>
<sequence length="157" mass="17496">MAVASLVAAPIAGLVYQSFGLKIIGMYTGKRGFFTIWTGKYAFARSMCYESYSILGASTESLGKGLVVSRGLRIRSRYLLSRDTYCAYEVDHFRALAKAMHNTRKESIYLDLSGQIRDGDSEQSNRSLECRSSQDSRRNVNVDVLSVRAGSQDDHMV</sequence>
<dbReference type="EMBL" id="ML179208">
    <property type="protein sequence ID" value="THU95109.1"/>
    <property type="molecule type" value="Genomic_DNA"/>
</dbReference>
<organism evidence="1 2">
    <name type="scientific">Dendrothele bispora (strain CBS 962.96)</name>
    <dbReference type="NCBI Taxonomy" id="1314807"/>
    <lineage>
        <taxon>Eukaryota</taxon>
        <taxon>Fungi</taxon>
        <taxon>Dikarya</taxon>
        <taxon>Basidiomycota</taxon>
        <taxon>Agaricomycotina</taxon>
        <taxon>Agaricomycetes</taxon>
        <taxon>Agaricomycetidae</taxon>
        <taxon>Agaricales</taxon>
        <taxon>Agaricales incertae sedis</taxon>
        <taxon>Dendrothele</taxon>
    </lineage>
</organism>
<proteinExistence type="predicted"/>
<protein>
    <submittedName>
        <fullName evidence="1">Uncharacterized protein</fullName>
    </submittedName>
</protein>
<dbReference type="AlphaFoldDB" id="A0A4S8LZC0"/>
<gene>
    <name evidence="1" type="ORF">K435DRAFT_839622</name>
</gene>
<name>A0A4S8LZC0_DENBC</name>
<reference evidence="1 2" key="1">
    <citation type="journal article" date="2019" name="Nat. Ecol. Evol.">
        <title>Megaphylogeny resolves global patterns of mushroom evolution.</title>
        <authorList>
            <person name="Varga T."/>
            <person name="Krizsan K."/>
            <person name="Foldi C."/>
            <person name="Dima B."/>
            <person name="Sanchez-Garcia M."/>
            <person name="Sanchez-Ramirez S."/>
            <person name="Szollosi G.J."/>
            <person name="Szarkandi J.G."/>
            <person name="Papp V."/>
            <person name="Albert L."/>
            <person name="Andreopoulos W."/>
            <person name="Angelini C."/>
            <person name="Antonin V."/>
            <person name="Barry K.W."/>
            <person name="Bougher N.L."/>
            <person name="Buchanan P."/>
            <person name="Buyck B."/>
            <person name="Bense V."/>
            <person name="Catcheside P."/>
            <person name="Chovatia M."/>
            <person name="Cooper J."/>
            <person name="Damon W."/>
            <person name="Desjardin D."/>
            <person name="Finy P."/>
            <person name="Geml J."/>
            <person name="Haridas S."/>
            <person name="Hughes K."/>
            <person name="Justo A."/>
            <person name="Karasinski D."/>
            <person name="Kautmanova I."/>
            <person name="Kiss B."/>
            <person name="Kocsube S."/>
            <person name="Kotiranta H."/>
            <person name="LaButti K.M."/>
            <person name="Lechner B.E."/>
            <person name="Liimatainen K."/>
            <person name="Lipzen A."/>
            <person name="Lukacs Z."/>
            <person name="Mihaltcheva S."/>
            <person name="Morgado L.N."/>
            <person name="Niskanen T."/>
            <person name="Noordeloos M.E."/>
            <person name="Ohm R.A."/>
            <person name="Ortiz-Santana B."/>
            <person name="Ovrebo C."/>
            <person name="Racz N."/>
            <person name="Riley R."/>
            <person name="Savchenko A."/>
            <person name="Shiryaev A."/>
            <person name="Soop K."/>
            <person name="Spirin V."/>
            <person name="Szebenyi C."/>
            <person name="Tomsovsky M."/>
            <person name="Tulloss R.E."/>
            <person name="Uehling J."/>
            <person name="Grigoriev I.V."/>
            <person name="Vagvolgyi C."/>
            <person name="Papp T."/>
            <person name="Martin F.M."/>
            <person name="Miettinen O."/>
            <person name="Hibbett D.S."/>
            <person name="Nagy L.G."/>
        </authorList>
    </citation>
    <scope>NUCLEOTIDE SEQUENCE [LARGE SCALE GENOMIC DNA]</scope>
    <source>
        <strain evidence="1 2">CBS 962.96</strain>
    </source>
</reference>